<dbReference type="InterPro" id="IPR051074">
    <property type="entry name" value="Sorting_Nexin"/>
</dbReference>
<dbReference type="GO" id="GO:0032266">
    <property type="term" value="F:phosphatidylinositol-3-phosphate binding"/>
    <property type="evidence" value="ECO:0007669"/>
    <property type="project" value="TreeGrafter"/>
</dbReference>
<name>A0A8D0KX59_STROC</name>
<dbReference type="PANTHER" id="PTHR45963:SF3">
    <property type="entry name" value="SORTING NEXIN-12"/>
    <property type="match status" value="1"/>
</dbReference>
<dbReference type="GO" id="GO:0030904">
    <property type="term" value="C:retromer complex"/>
    <property type="evidence" value="ECO:0007669"/>
    <property type="project" value="TreeGrafter"/>
</dbReference>
<evidence type="ECO:0000256" key="5">
    <source>
        <dbReference type="SAM" id="MobiDB-lite"/>
    </source>
</evidence>
<keyword evidence="4" id="KW-0446">Lipid-binding</keyword>
<protein>
    <submittedName>
        <fullName evidence="7">Sorting nexin 12</fullName>
    </submittedName>
</protein>
<dbReference type="GO" id="GO:0032456">
    <property type="term" value="P:endocytic recycling"/>
    <property type="evidence" value="ECO:0007669"/>
    <property type="project" value="TreeGrafter"/>
</dbReference>
<dbReference type="Gene3D" id="3.30.1520.10">
    <property type="entry name" value="Phox-like domain"/>
    <property type="match status" value="1"/>
</dbReference>
<proteinExistence type="inferred from homology"/>
<dbReference type="AlphaFoldDB" id="A0A8D0KX59"/>
<sequence length="151" mass="17410">MSEAAVADTRRLNAKPQDLTDAYGPPSNFLEIDIFNPQTVGMGRARYTSYELRMRTNLPIFKLKESCVRRRYSDFEWLKNELERDSKVRPGSDLPVPETRTYGNSCNDNLELPRREAVVVGSCWGLISIHITGLEVSVRWQRIPACRWPFC</sequence>
<keyword evidence="2" id="KW-0813">Transport</keyword>
<evidence type="ECO:0000256" key="2">
    <source>
        <dbReference type="ARBA" id="ARBA00022448"/>
    </source>
</evidence>
<reference evidence="7" key="2">
    <citation type="submission" date="2025-09" db="UniProtKB">
        <authorList>
            <consortium name="Ensembl"/>
        </authorList>
    </citation>
    <scope>IDENTIFICATION</scope>
</reference>
<dbReference type="Ensembl" id="ENSSOCT00000015571.1">
    <property type="protein sequence ID" value="ENSSOCP00000015182.1"/>
    <property type="gene ID" value="ENSSOCG00000011437.1"/>
</dbReference>
<dbReference type="Pfam" id="PF00787">
    <property type="entry name" value="PX"/>
    <property type="match status" value="1"/>
</dbReference>
<evidence type="ECO:0000256" key="3">
    <source>
        <dbReference type="ARBA" id="ARBA00022927"/>
    </source>
</evidence>
<dbReference type="InterPro" id="IPR036871">
    <property type="entry name" value="PX_dom_sf"/>
</dbReference>
<feature type="region of interest" description="Disordered" evidence="5">
    <location>
        <begin position="1"/>
        <end position="20"/>
    </location>
</feature>
<dbReference type="GO" id="GO:0015031">
    <property type="term" value="P:protein transport"/>
    <property type="evidence" value="ECO:0007669"/>
    <property type="project" value="UniProtKB-KW"/>
</dbReference>
<dbReference type="GO" id="GO:0034499">
    <property type="term" value="P:late endosome to Golgi transport"/>
    <property type="evidence" value="ECO:0007669"/>
    <property type="project" value="TreeGrafter"/>
</dbReference>
<evidence type="ECO:0000313" key="8">
    <source>
        <dbReference type="Proteomes" id="UP000694551"/>
    </source>
</evidence>
<keyword evidence="3" id="KW-0653">Protein transport</keyword>
<feature type="domain" description="PX" evidence="6">
    <location>
        <begin position="28"/>
        <end position="151"/>
    </location>
</feature>
<dbReference type="PROSITE" id="PS50195">
    <property type="entry name" value="PX"/>
    <property type="match status" value="1"/>
</dbReference>
<reference evidence="7" key="1">
    <citation type="submission" date="2025-08" db="UniProtKB">
        <authorList>
            <consortium name="Ensembl"/>
        </authorList>
    </citation>
    <scope>IDENTIFICATION</scope>
</reference>
<keyword evidence="8" id="KW-1185">Reference proteome</keyword>
<dbReference type="PANTHER" id="PTHR45963">
    <property type="entry name" value="RE52028P"/>
    <property type="match status" value="1"/>
</dbReference>
<evidence type="ECO:0000313" key="7">
    <source>
        <dbReference type="Ensembl" id="ENSSOCP00000015182.1"/>
    </source>
</evidence>
<dbReference type="InterPro" id="IPR001683">
    <property type="entry name" value="PX_dom"/>
</dbReference>
<comment type="similarity">
    <text evidence="1">Belongs to the sorting nexin family.</text>
</comment>
<organism evidence="7 8">
    <name type="scientific">Strix occidentalis caurina</name>
    <name type="common">northern spotted owl</name>
    <dbReference type="NCBI Taxonomy" id="311401"/>
    <lineage>
        <taxon>Eukaryota</taxon>
        <taxon>Metazoa</taxon>
        <taxon>Chordata</taxon>
        <taxon>Craniata</taxon>
        <taxon>Vertebrata</taxon>
        <taxon>Euteleostomi</taxon>
        <taxon>Archelosauria</taxon>
        <taxon>Archosauria</taxon>
        <taxon>Dinosauria</taxon>
        <taxon>Saurischia</taxon>
        <taxon>Theropoda</taxon>
        <taxon>Coelurosauria</taxon>
        <taxon>Aves</taxon>
        <taxon>Neognathae</taxon>
        <taxon>Neoaves</taxon>
        <taxon>Telluraves</taxon>
        <taxon>Strigiformes</taxon>
        <taxon>Strigidae</taxon>
        <taxon>Strix</taxon>
    </lineage>
</organism>
<evidence type="ECO:0000256" key="1">
    <source>
        <dbReference type="ARBA" id="ARBA00010883"/>
    </source>
</evidence>
<dbReference type="Proteomes" id="UP000694551">
    <property type="component" value="Unplaced"/>
</dbReference>
<dbReference type="GO" id="GO:0031901">
    <property type="term" value="C:early endosome membrane"/>
    <property type="evidence" value="ECO:0007669"/>
    <property type="project" value="TreeGrafter"/>
</dbReference>
<evidence type="ECO:0000256" key="4">
    <source>
        <dbReference type="ARBA" id="ARBA00023121"/>
    </source>
</evidence>
<evidence type="ECO:0000259" key="6">
    <source>
        <dbReference type="PROSITE" id="PS50195"/>
    </source>
</evidence>
<accession>A0A8D0KX59</accession>
<dbReference type="SUPFAM" id="SSF64268">
    <property type="entry name" value="PX domain"/>
    <property type="match status" value="1"/>
</dbReference>